<reference evidence="1" key="2">
    <citation type="submission" date="2024-06" db="EMBL/GenBank/DDBJ databases">
        <authorList>
            <person name="Plum-Jensen L.E."/>
            <person name="Schramm A."/>
            <person name="Marshall I.P.G."/>
        </authorList>
    </citation>
    <scope>NUCLEOTIDE SEQUENCE</scope>
    <source>
        <strain evidence="1">Rat1</strain>
    </source>
</reference>
<evidence type="ECO:0000313" key="1">
    <source>
        <dbReference type="EMBL" id="XCN73679.1"/>
    </source>
</evidence>
<organism evidence="1">
    <name type="scientific">Candidatus Electrothrix aestuarii</name>
    <dbReference type="NCBI Taxonomy" id="3062594"/>
    <lineage>
        <taxon>Bacteria</taxon>
        <taxon>Pseudomonadati</taxon>
        <taxon>Thermodesulfobacteriota</taxon>
        <taxon>Desulfobulbia</taxon>
        <taxon>Desulfobulbales</taxon>
        <taxon>Desulfobulbaceae</taxon>
        <taxon>Candidatus Electrothrix</taxon>
    </lineage>
</organism>
<name>A0AAU8LXW6_9BACT</name>
<dbReference type="KEGG" id="eaj:Q3M24_02690"/>
<reference evidence="1" key="1">
    <citation type="journal article" date="2024" name="Syst. Appl. Microbiol.">
        <title>First single-strain enrichments of Electrothrix cable bacteria, description of E. aestuarii sp. nov. and E. rattekaaiensis sp. nov., and proposal of a cable bacteria taxonomy following the rules of the SeqCode.</title>
        <authorList>
            <person name="Plum-Jensen L.E."/>
            <person name="Schramm A."/>
            <person name="Marshall I.P.G."/>
        </authorList>
    </citation>
    <scope>NUCLEOTIDE SEQUENCE</scope>
    <source>
        <strain evidence="1">Rat1</strain>
    </source>
</reference>
<gene>
    <name evidence="1" type="ORF">Q3M24_02690</name>
</gene>
<protein>
    <submittedName>
        <fullName evidence="1">Uncharacterized protein</fullName>
    </submittedName>
</protein>
<sequence length="220" mass="24901">MSSISHQSIEQRLETYHTGLTNARDVPELQSRLAVFGYTPDRLNQLLALYQEVFDLYLAQKNEFSEQLAATHAFQEAWHMAHNDYIRLIKLGRIILKNDYAAYVKLTLNQERKKSFSGWLTQARTFFNALLADSGVLAQYNRYGTDQDAIQAAFALVQAAEQANTAKVKETGEAQQATQERDARLDVLDSKMSKFYSLARLACEDAPQLLEMIGITVKGD</sequence>
<dbReference type="EMBL" id="CP159373">
    <property type="protein sequence ID" value="XCN73679.1"/>
    <property type="molecule type" value="Genomic_DNA"/>
</dbReference>
<accession>A0AAU8LXW6</accession>
<dbReference type="AlphaFoldDB" id="A0AAU8LXW6"/>
<proteinExistence type="predicted"/>